<dbReference type="Proteomes" id="UP000712600">
    <property type="component" value="Unassembled WGS sequence"/>
</dbReference>
<dbReference type="GO" id="GO:0140662">
    <property type="term" value="F:ATP-dependent protein folding chaperone"/>
    <property type="evidence" value="ECO:0007669"/>
    <property type="project" value="InterPro"/>
</dbReference>
<dbReference type="InterPro" id="IPR038765">
    <property type="entry name" value="Papain-like_cys_pep_sf"/>
</dbReference>
<evidence type="ECO:0000313" key="13">
    <source>
        <dbReference type="Proteomes" id="UP000712600"/>
    </source>
</evidence>
<dbReference type="SUPFAM" id="SSF54001">
    <property type="entry name" value="Cysteine proteinases"/>
    <property type="match status" value="1"/>
</dbReference>
<feature type="compositionally biased region" description="Basic and acidic residues" evidence="10">
    <location>
        <begin position="831"/>
        <end position="846"/>
    </location>
</feature>
<evidence type="ECO:0000259" key="11">
    <source>
        <dbReference type="PROSITE" id="PS50235"/>
    </source>
</evidence>
<dbReference type="InterPro" id="IPR018200">
    <property type="entry name" value="USP_CS"/>
</dbReference>
<keyword evidence="4" id="KW-0547">Nucleotide-binding</keyword>
<evidence type="ECO:0000313" key="12">
    <source>
        <dbReference type="EMBL" id="KAF3601904.1"/>
    </source>
</evidence>
<dbReference type="GO" id="GO:0061136">
    <property type="term" value="P:regulation of proteasomal protein catabolic process"/>
    <property type="evidence" value="ECO:0007669"/>
    <property type="project" value="TreeGrafter"/>
</dbReference>
<dbReference type="GO" id="GO:0070628">
    <property type="term" value="F:proteasome binding"/>
    <property type="evidence" value="ECO:0007669"/>
    <property type="project" value="TreeGrafter"/>
</dbReference>
<dbReference type="InterPro" id="IPR013126">
    <property type="entry name" value="Hsp_70_fam"/>
</dbReference>
<dbReference type="Pfam" id="PF00012">
    <property type="entry name" value="HSP70"/>
    <property type="match status" value="1"/>
</dbReference>
<feature type="domain" description="USP" evidence="11">
    <location>
        <begin position="514"/>
        <end position="924"/>
    </location>
</feature>
<dbReference type="SUPFAM" id="SSF100920">
    <property type="entry name" value="Heat shock protein 70kD (HSP70), peptide-binding domain"/>
    <property type="match status" value="1"/>
</dbReference>
<dbReference type="GO" id="GO:0005524">
    <property type="term" value="F:ATP binding"/>
    <property type="evidence" value="ECO:0007669"/>
    <property type="project" value="UniProtKB-KW"/>
</dbReference>
<keyword evidence="8" id="KW-0067">ATP-binding</keyword>
<dbReference type="Gene3D" id="1.20.1270.10">
    <property type="match status" value="1"/>
</dbReference>
<proteinExistence type="inferred from homology"/>
<organism evidence="12 13">
    <name type="scientific">Brassica cretica</name>
    <name type="common">Mustard</name>
    <dbReference type="NCBI Taxonomy" id="69181"/>
    <lineage>
        <taxon>Eukaryota</taxon>
        <taxon>Viridiplantae</taxon>
        <taxon>Streptophyta</taxon>
        <taxon>Embryophyta</taxon>
        <taxon>Tracheophyta</taxon>
        <taxon>Spermatophyta</taxon>
        <taxon>Magnoliopsida</taxon>
        <taxon>eudicotyledons</taxon>
        <taxon>Gunneridae</taxon>
        <taxon>Pentapetalae</taxon>
        <taxon>rosids</taxon>
        <taxon>malvids</taxon>
        <taxon>Brassicales</taxon>
        <taxon>Brassicaceae</taxon>
        <taxon>Brassiceae</taxon>
        <taxon>Brassica</taxon>
    </lineage>
</organism>
<dbReference type="PANTHER" id="PTHR43982">
    <property type="entry name" value="UBIQUITIN CARBOXYL-TERMINAL HYDROLASE"/>
    <property type="match status" value="1"/>
</dbReference>
<keyword evidence="6 9" id="KW-0378">Hydrolase</keyword>
<dbReference type="Pfam" id="PF00443">
    <property type="entry name" value="UCH"/>
    <property type="match status" value="1"/>
</dbReference>
<dbReference type="GO" id="GO:0004843">
    <property type="term" value="F:cysteine-type deubiquitinase activity"/>
    <property type="evidence" value="ECO:0007669"/>
    <property type="project" value="UniProtKB-UniRule"/>
</dbReference>
<evidence type="ECO:0000256" key="2">
    <source>
        <dbReference type="ARBA" id="ARBA00009085"/>
    </source>
</evidence>
<dbReference type="PRINTS" id="PR00301">
    <property type="entry name" value="HEATSHOCK70"/>
</dbReference>
<dbReference type="GO" id="GO:0016579">
    <property type="term" value="P:protein deubiquitination"/>
    <property type="evidence" value="ECO:0007669"/>
    <property type="project" value="InterPro"/>
</dbReference>
<evidence type="ECO:0000256" key="6">
    <source>
        <dbReference type="ARBA" id="ARBA00022801"/>
    </source>
</evidence>
<dbReference type="PROSITE" id="PS00972">
    <property type="entry name" value="USP_1"/>
    <property type="match status" value="1"/>
</dbReference>
<evidence type="ECO:0000256" key="5">
    <source>
        <dbReference type="ARBA" id="ARBA00022786"/>
    </source>
</evidence>
<dbReference type="SUPFAM" id="SSF100934">
    <property type="entry name" value="Heat shock protein 70kD (HSP70), C-terminal subdomain"/>
    <property type="match status" value="1"/>
</dbReference>
<keyword evidence="7 9" id="KW-0788">Thiol protease</keyword>
<dbReference type="Gene3D" id="2.60.34.10">
    <property type="entry name" value="Substrate Binding Domain Of DNAk, Chain A, domain 1"/>
    <property type="match status" value="1"/>
</dbReference>
<evidence type="ECO:0000256" key="10">
    <source>
        <dbReference type="SAM" id="MobiDB-lite"/>
    </source>
</evidence>
<dbReference type="InterPro" id="IPR044635">
    <property type="entry name" value="UBP14-like"/>
</dbReference>
<comment type="similarity">
    <text evidence="2 9">Belongs to the peptidase C19 family.</text>
</comment>
<dbReference type="AlphaFoldDB" id="A0A8S9SNG5"/>
<dbReference type="EMBL" id="QGKX02000004">
    <property type="protein sequence ID" value="KAF3601904.1"/>
    <property type="molecule type" value="Genomic_DNA"/>
</dbReference>
<evidence type="ECO:0000256" key="3">
    <source>
        <dbReference type="ARBA" id="ARBA00022670"/>
    </source>
</evidence>
<dbReference type="InterPro" id="IPR028889">
    <property type="entry name" value="USP"/>
</dbReference>
<feature type="region of interest" description="Disordered" evidence="10">
    <location>
        <begin position="812"/>
        <end position="850"/>
    </location>
</feature>
<protein>
    <recommendedName>
        <fullName evidence="9">Ubiquitin carboxyl-terminal hydrolase</fullName>
        <ecNumber evidence="9">3.4.19.12</ecNumber>
    </recommendedName>
</protein>
<feature type="compositionally biased region" description="Basic and acidic residues" evidence="10">
    <location>
        <begin position="812"/>
        <end position="824"/>
    </location>
</feature>
<evidence type="ECO:0000256" key="8">
    <source>
        <dbReference type="ARBA" id="ARBA00022840"/>
    </source>
</evidence>
<dbReference type="PROSITE" id="PS00973">
    <property type="entry name" value="USP_2"/>
    <property type="match status" value="1"/>
</dbReference>
<evidence type="ECO:0000256" key="9">
    <source>
        <dbReference type="RuleBase" id="RU366025"/>
    </source>
</evidence>
<keyword evidence="5 9" id="KW-0833">Ubl conjugation pathway</keyword>
<reference evidence="12" key="1">
    <citation type="submission" date="2019-12" db="EMBL/GenBank/DDBJ databases">
        <title>Genome sequencing and annotation of Brassica cretica.</title>
        <authorList>
            <person name="Studholme D.J."/>
            <person name="Sarris P."/>
        </authorList>
    </citation>
    <scope>NUCLEOTIDE SEQUENCE</scope>
    <source>
        <strain evidence="12">PFS-109/04</strain>
        <tissue evidence="12">Leaf</tissue>
    </source>
</reference>
<comment type="function">
    <text evidence="9">Recognizes and hydrolyzes the peptide bond at the C-terminal Gly of ubiquitin. Involved in the processing of poly-ubiquitin precursors as well as that of ubiquitinated proteins.</text>
</comment>
<accession>A0A8S9SNG5</accession>
<dbReference type="InterPro" id="IPR001394">
    <property type="entry name" value="Peptidase_C19_UCH"/>
</dbReference>
<name>A0A8S9SNG5_BRACR</name>
<dbReference type="PROSITE" id="PS50235">
    <property type="entry name" value="USP_3"/>
    <property type="match status" value="1"/>
</dbReference>
<keyword evidence="3 9" id="KW-0645">Protease</keyword>
<gene>
    <name evidence="12" type="ORF">F2Q69_00038387</name>
</gene>
<dbReference type="EC" id="3.4.19.12" evidence="9"/>
<dbReference type="GO" id="GO:0043161">
    <property type="term" value="P:proteasome-mediated ubiquitin-dependent protein catabolic process"/>
    <property type="evidence" value="ECO:0007669"/>
    <property type="project" value="InterPro"/>
</dbReference>
<comment type="catalytic activity">
    <reaction evidence="1 9">
        <text>Thiol-dependent hydrolysis of ester, thioester, amide, peptide and isopeptide bonds formed by the C-terminal Gly of ubiquitin (a 76-residue protein attached to proteins as an intracellular targeting signal).</text>
        <dbReference type="EC" id="3.4.19.12"/>
    </reaction>
</comment>
<dbReference type="PANTHER" id="PTHR43982:SF1">
    <property type="entry name" value="UBIQUITIN CARBOXYL-TERMINAL HYDROLASE 14"/>
    <property type="match status" value="1"/>
</dbReference>
<comment type="caution">
    <text evidence="12">The sequence shown here is derived from an EMBL/GenBank/DDBJ whole genome shotgun (WGS) entry which is preliminary data.</text>
</comment>
<evidence type="ECO:0000256" key="7">
    <source>
        <dbReference type="ARBA" id="ARBA00022807"/>
    </source>
</evidence>
<feature type="compositionally biased region" description="Basic and acidic residues" evidence="10">
    <location>
        <begin position="684"/>
        <end position="702"/>
    </location>
</feature>
<evidence type="ECO:0000256" key="4">
    <source>
        <dbReference type="ARBA" id="ARBA00022741"/>
    </source>
</evidence>
<evidence type="ECO:0000256" key="1">
    <source>
        <dbReference type="ARBA" id="ARBA00000707"/>
    </source>
</evidence>
<dbReference type="InterPro" id="IPR029048">
    <property type="entry name" value="HSP70_C_sf"/>
</dbReference>
<feature type="region of interest" description="Disordered" evidence="10">
    <location>
        <begin position="684"/>
        <end position="704"/>
    </location>
</feature>
<dbReference type="Gene3D" id="3.90.70.10">
    <property type="entry name" value="Cysteine proteinases"/>
    <property type="match status" value="1"/>
</dbReference>
<dbReference type="InterPro" id="IPR029047">
    <property type="entry name" value="HSP70_peptide-bd_sf"/>
</dbReference>
<sequence>MFFKTSAILHHGASARLALEPMRTVNASESVARGCALQCAMLTAMLSSKSKPPKLVVCDILPFSISLAWIGASGNQESTTLFPKGTPIPSVETLTFYPSEPTSVDVQYTHLTDEFQAPLKISRYSIDPPQREVKVRLTLNGIVVVELTTVEEPKTVKETNVSLPEFVYGALIEEKAKKATVKELSVAEDPKTVKETNVSLPEFVYGALKEDEFKNAVVKELSMTLQDSNNEKAKRMKTAIETYLRGVYAEYMIESEREAFLANLQNVKDWLSKDGQDVPREVYVKKLQELQKVGGRVEKLYNEWVGTAPLIDKLQHWVKKYKVDALSYKFRHIGEDMKKKEQQQKTMLFKHELPPLLSDDIKRRNAELNMFCNRIFDKPVLLLNHPKAKTRDAEFPVFLDIENASLPAGYNPEQNMLLDETCPPSQWSLAFELGAKRFKEYVEGGGPFDFKIFWEDFWKCFVKPPCLIEHKQLKQALEIATDPKYRFALDQKLMGTAVKAPEEKQATTNLGYSAGLLNLGNTCYMNSTVQCLKSVPELNSALSNYSLDGPSNHVDENSHLLTVATRELFRALNRGGEAVSPDKFWKALRNKFAVFGDVQNGNYMPQVLESTMDELEDHWWDFECNWSPKEMLKVIIGRAPYQSDHLGATPSSRSDLPIRATLLERQGRVARVLITRRQRIRSDLSQRHSEVAPESGEVHCPESGEEEITTTESVLFLSCFISNEVNHLQEGLEHGLKDKLEKRSKALGRNADFHIESLIDSLPRYLTVRFMRFIWEKETSQNAKILKKVDYPLEFDIYELCSEELRKKLEAPRQKLRDEKDKRLGTSSMDSDVKMTDAEEPSKESGKSSTAAQTGIYDLVSVLTHEGITTDNGHYLAWVKQESGTWIKYDDTRLSPQQEEDIMKLSGDGTGGDPMAYIIMYKARFISM</sequence>